<keyword evidence="3" id="KW-0963">Cytoplasm</keyword>
<dbReference type="InterPro" id="IPR014799">
    <property type="entry name" value="ASD2_dom"/>
</dbReference>
<dbReference type="GO" id="GO:0000902">
    <property type="term" value="P:cell morphogenesis"/>
    <property type="evidence" value="ECO:0007669"/>
    <property type="project" value="TreeGrafter"/>
</dbReference>
<dbReference type="EMBL" id="AMQN01008295">
    <property type="status" value="NOT_ANNOTATED_CDS"/>
    <property type="molecule type" value="Genomic_DNA"/>
</dbReference>
<reference evidence="7 9" key="2">
    <citation type="journal article" date="2013" name="Nature">
        <title>Insights into bilaterian evolution from three spiralian genomes.</title>
        <authorList>
            <person name="Simakov O."/>
            <person name="Marletaz F."/>
            <person name="Cho S.J."/>
            <person name="Edsinger-Gonzales E."/>
            <person name="Havlak P."/>
            <person name="Hellsten U."/>
            <person name="Kuo D.H."/>
            <person name="Larsson T."/>
            <person name="Lv J."/>
            <person name="Arendt D."/>
            <person name="Savage R."/>
            <person name="Osoegawa K."/>
            <person name="de Jong P."/>
            <person name="Grimwood J."/>
            <person name="Chapman J.A."/>
            <person name="Shapiro H."/>
            <person name="Aerts A."/>
            <person name="Otillar R.P."/>
            <person name="Terry A.Y."/>
            <person name="Boore J.L."/>
            <person name="Grigoriev I.V."/>
            <person name="Lindberg D.R."/>
            <person name="Seaver E.C."/>
            <person name="Weisblat D.A."/>
            <person name="Putnam N.H."/>
            <person name="Rokhsar D.S."/>
        </authorList>
    </citation>
    <scope>NUCLEOTIDE SEQUENCE</scope>
    <source>
        <strain evidence="7 9">I ESC-2004</strain>
    </source>
</reference>
<name>R7UC61_CAPTE</name>
<dbReference type="EMBL" id="KB302742">
    <property type="protein sequence ID" value="ELU03935.1"/>
    <property type="molecule type" value="Genomic_DNA"/>
</dbReference>
<evidence type="ECO:0000256" key="4">
    <source>
        <dbReference type="ARBA" id="ARBA00023212"/>
    </source>
</evidence>
<evidence type="ECO:0000313" key="8">
    <source>
        <dbReference type="EnsemblMetazoa" id="CapteP173104"/>
    </source>
</evidence>
<keyword evidence="5" id="KW-0175">Coiled coil</keyword>
<dbReference type="GO" id="GO:0051015">
    <property type="term" value="F:actin filament binding"/>
    <property type="evidence" value="ECO:0007669"/>
    <property type="project" value="InterPro"/>
</dbReference>
<dbReference type="EnsemblMetazoa" id="CapteT173104">
    <property type="protein sequence ID" value="CapteP173104"/>
    <property type="gene ID" value="CapteG173104"/>
</dbReference>
<evidence type="ECO:0000256" key="3">
    <source>
        <dbReference type="ARBA" id="ARBA00022490"/>
    </source>
</evidence>
<dbReference type="OMA" id="PNRGWPQ"/>
<reference evidence="8" key="3">
    <citation type="submission" date="2015-06" db="UniProtKB">
        <authorList>
            <consortium name="EnsemblMetazoa"/>
        </authorList>
    </citation>
    <scope>IDENTIFICATION</scope>
</reference>
<dbReference type="GO" id="GO:0007015">
    <property type="term" value="P:actin filament organization"/>
    <property type="evidence" value="ECO:0007669"/>
    <property type="project" value="TreeGrafter"/>
</dbReference>
<reference evidence="9" key="1">
    <citation type="submission" date="2012-12" db="EMBL/GenBank/DDBJ databases">
        <authorList>
            <person name="Hellsten U."/>
            <person name="Grimwood J."/>
            <person name="Chapman J.A."/>
            <person name="Shapiro H."/>
            <person name="Aerts A."/>
            <person name="Otillar R.P."/>
            <person name="Terry A.Y."/>
            <person name="Boore J.L."/>
            <person name="Simakov O."/>
            <person name="Marletaz F."/>
            <person name="Cho S.-J."/>
            <person name="Edsinger-Gonzales E."/>
            <person name="Havlak P."/>
            <person name="Kuo D.-H."/>
            <person name="Larsson T."/>
            <person name="Lv J."/>
            <person name="Arendt D."/>
            <person name="Savage R."/>
            <person name="Osoegawa K."/>
            <person name="de Jong P."/>
            <person name="Lindberg D.R."/>
            <person name="Seaver E.C."/>
            <person name="Weisblat D.A."/>
            <person name="Putnam N.H."/>
            <person name="Grigoriev I.V."/>
            <person name="Rokhsar D.S."/>
        </authorList>
    </citation>
    <scope>NUCLEOTIDE SEQUENCE</scope>
    <source>
        <strain evidence="9">I ESC-2004</strain>
    </source>
</reference>
<comment type="similarity">
    <text evidence="2">Belongs to the shroom family.</text>
</comment>
<dbReference type="PANTHER" id="PTHR15012">
    <property type="entry name" value="APICAL PROTEIN/SHROOM-RELATED"/>
    <property type="match status" value="1"/>
</dbReference>
<evidence type="ECO:0000259" key="6">
    <source>
        <dbReference type="PROSITE" id="PS51307"/>
    </source>
</evidence>
<proteinExistence type="inferred from homology"/>
<sequence length="219" mass="25599">MASIIGWLNLYFFEYLLNIFFVRDQWSHPIIDNPAAPLHCQKEELISRLEKKIEILSDEKKSLNEDLGENKKLGKQVTLVVEQKCQSKQELNKYKLYVDELDQVTYLLLKLSGRLAKAENALNMLPDHASESERAVLTAKRDELHAKHEDAKDIKEGIDRRSQQVAAFLTKYLTAEEFTDYEDFIKMKLQLTIEFQEIDDRVKQSEEQLKALKHNMRAT</sequence>
<dbReference type="Gene3D" id="6.10.250.3120">
    <property type="match status" value="1"/>
</dbReference>
<dbReference type="GO" id="GO:0016324">
    <property type="term" value="C:apical plasma membrane"/>
    <property type="evidence" value="ECO:0007669"/>
    <property type="project" value="TreeGrafter"/>
</dbReference>
<dbReference type="STRING" id="283909.R7UC61"/>
<dbReference type="PROSITE" id="PS51307">
    <property type="entry name" value="ASD2"/>
    <property type="match status" value="1"/>
</dbReference>
<evidence type="ECO:0000256" key="5">
    <source>
        <dbReference type="SAM" id="Coils"/>
    </source>
</evidence>
<accession>R7UC61</accession>
<dbReference type="HOGENOM" id="CLU_092659_1_0_1"/>
<organism evidence="7">
    <name type="scientific">Capitella teleta</name>
    <name type="common">Polychaete worm</name>
    <dbReference type="NCBI Taxonomy" id="283909"/>
    <lineage>
        <taxon>Eukaryota</taxon>
        <taxon>Metazoa</taxon>
        <taxon>Spiralia</taxon>
        <taxon>Lophotrochozoa</taxon>
        <taxon>Annelida</taxon>
        <taxon>Polychaeta</taxon>
        <taxon>Sedentaria</taxon>
        <taxon>Scolecida</taxon>
        <taxon>Capitellidae</taxon>
        <taxon>Capitella</taxon>
    </lineage>
</organism>
<dbReference type="AlphaFoldDB" id="R7UC61"/>
<dbReference type="InterPro" id="IPR027685">
    <property type="entry name" value="Shroom_fam"/>
</dbReference>
<evidence type="ECO:0000256" key="1">
    <source>
        <dbReference type="ARBA" id="ARBA00004245"/>
    </source>
</evidence>
<feature type="domain" description="ASD2" evidence="6">
    <location>
        <begin position="1"/>
        <end position="217"/>
    </location>
</feature>
<evidence type="ECO:0000256" key="2">
    <source>
        <dbReference type="ARBA" id="ARBA00006469"/>
    </source>
</evidence>
<gene>
    <name evidence="7" type="ORF">CAPTEDRAFT_173104</name>
</gene>
<dbReference type="GO" id="GO:0005912">
    <property type="term" value="C:adherens junction"/>
    <property type="evidence" value="ECO:0007669"/>
    <property type="project" value="TreeGrafter"/>
</dbReference>
<comment type="subcellular location">
    <subcellularLocation>
        <location evidence="1">Cytoplasm</location>
        <location evidence="1">Cytoskeleton</location>
    </subcellularLocation>
</comment>
<dbReference type="Pfam" id="PF08687">
    <property type="entry name" value="ASD2"/>
    <property type="match status" value="1"/>
</dbReference>
<dbReference type="Proteomes" id="UP000014760">
    <property type="component" value="Unassembled WGS sequence"/>
</dbReference>
<keyword evidence="4" id="KW-0206">Cytoskeleton</keyword>
<evidence type="ECO:0000313" key="7">
    <source>
        <dbReference type="EMBL" id="ELU03935.1"/>
    </source>
</evidence>
<dbReference type="GO" id="GO:0043296">
    <property type="term" value="C:apical junction complex"/>
    <property type="evidence" value="ECO:0007669"/>
    <property type="project" value="TreeGrafter"/>
</dbReference>
<dbReference type="GO" id="GO:0030864">
    <property type="term" value="C:cortical actin cytoskeleton"/>
    <property type="evidence" value="ECO:0007669"/>
    <property type="project" value="TreeGrafter"/>
</dbReference>
<protein>
    <recommendedName>
        <fullName evidence="6">ASD2 domain-containing protein</fullName>
    </recommendedName>
</protein>
<dbReference type="OrthoDB" id="10063560at2759"/>
<evidence type="ECO:0000313" key="9">
    <source>
        <dbReference type="Proteomes" id="UP000014760"/>
    </source>
</evidence>
<feature type="coiled-coil region" evidence="5">
    <location>
        <begin position="188"/>
        <end position="215"/>
    </location>
</feature>
<dbReference type="PANTHER" id="PTHR15012:SF32">
    <property type="entry name" value="PROTEIN SHROOM"/>
    <property type="match status" value="1"/>
</dbReference>
<keyword evidence="9" id="KW-1185">Reference proteome</keyword>